<keyword evidence="1" id="KW-1133">Transmembrane helix</keyword>
<name>A0ABM8W497_GIGMA</name>
<organism evidence="2 3">
    <name type="scientific">Gigaspora margarita</name>
    <dbReference type="NCBI Taxonomy" id="4874"/>
    <lineage>
        <taxon>Eukaryota</taxon>
        <taxon>Fungi</taxon>
        <taxon>Fungi incertae sedis</taxon>
        <taxon>Mucoromycota</taxon>
        <taxon>Glomeromycotina</taxon>
        <taxon>Glomeromycetes</taxon>
        <taxon>Diversisporales</taxon>
        <taxon>Gigasporaceae</taxon>
        <taxon>Gigaspora</taxon>
    </lineage>
</organism>
<proteinExistence type="predicted"/>
<protein>
    <submittedName>
        <fullName evidence="2">33193_t:CDS:1</fullName>
    </submittedName>
</protein>
<feature type="transmembrane region" description="Helical" evidence="1">
    <location>
        <begin position="725"/>
        <end position="743"/>
    </location>
</feature>
<accession>A0ABM8W497</accession>
<keyword evidence="1" id="KW-0812">Transmembrane</keyword>
<comment type="caution">
    <text evidence="2">The sequence shown here is derived from an EMBL/GenBank/DDBJ whole genome shotgun (WGS) entry which is preliminary data.</text>
</comment>
<dbReference type="Proteomes" id="UP000789901">
    <property type="component" value="Unassembled WGS sequence"/>
</dbReference>
<gene>
    <name evidence="2" type="ORF">GMARGA_LOCUS3154</name>
</gene>
<dbReference type="EMBL" id="CAJVQB010001104">
    <property type="protein sequence ID" value="CAG8521006.1"/>
    <property type="molecule type" value="Genomic_DNA"/>
</dbReference>
<keyword evidence="1" id="KW-0472">Membrane</keyword>
<evidence type="ECO:0000256" key="1">
    <source>
        <dbReference type="SAM" id="Phobius"/>
    </source>
</evidence>
<evidence type="ECO:0000313" key="3">
    <source>
        <dbReference type="Proteomes" id="UP000789901"/>
    </source>
</evidence>
<sequence length="851" mass="101101">MSVSTIQNEHIYFAISPEGDFLVEFKVVNLDEQELSYRKFSSIHNDTKLPFTETQYDCIKNVPKPIVRWSVAVSDKSTNSSKFRLLAISCISLEDMKYYEENYDKIDPTEIQNIQNNRFTFIFIINNDNSIDNTEDKELLIKYGGIVKLFYEKDYIADKNADVYFLIILTLSGIYKYLMKNKSIFNIQKLKYPKRIYNSIVNNVTFFFTFDLNAKGIKYIELYDLKTNQLINTFKRQILYKSILWNYPSYYALSNNNKLLAYLSFPIKGITIYSIECGLEIAELANILDTSIFKTVNAIDRMFLYFFQNDEKLLIYYLELKFSSAVWAAWDIFNQQKFILKFLQFDDSEIEVEKSNSCIVIYQRDEDDKHDKLFIYDNLIVDKYFNLKESDKQNWIIRDLEDLDKKSELKLDELDKLYDLEDDIQYSFYLDEKKEKLFIIGYHTVQVWYKGTLKFIHSPSPFFDIPDHSEWSPSWRPKKIEVISIKYFRKNFKFNIKVKDAEGIKQIKMDDEDEINVAKNACYTLEYFSVYKKKFEQDICFDLMSTLIKAGELELVNYILFFGEPVHILQYFLWLDKENSKYYSNYAVHNIGWMNTVVDIIPELFKKSYKYYAQKLFYSPCFSDKEFDLFSFDILEVSLKSNDLLKVYIPITQLIPQNSELDLQEIKISDIKKEKITNFLEILFSPSRYLSPEETSEKENPFSNIIDSILAVYDWSSISFDTWNLWQLTIISVIGSFIFVIILQNVIISFMSEAFSDTVKDSKHGLYCYQIDLIHEFALLEKSLEFNDIDSKFKDKIRAKYICFYDDLHITNSWKKKSEQIRLKLYPKIQTLDKSEYESLSTEEDIYSLFS</sequence>
<keyword evidence="3" id="KW-1185">Reference proteome</keyword>
<evidence type="ECO:0000313" key="2">
    <source>
        <dbReference type="EMBL" id="CAG8521006.1"/>
    </source>
</evidence>
<reference evidence="2 3" key="1">
    <citation type="submission" date="2021-06" db="EMBL/GenBank/DDBJ databases">
        <authorList>
            <person name="Kallberg Y."/>
            <person name="Tangrot J."/>
            <person name="Rosling A."/>
        </authorList>
    </citation>
    <scope>NUCLEOTIDE SEQUENCE [LARGE SCALE GENOMIC DNA]</scope>
    <source>
        <strain evidence="2 3">120-4 pot B 10/14</strain>
    </source>
</reference>